<dbReference type="GO" id="GO:0030288">
    <property type="term" value="C:outer membrane-bounded periplasmic space"/>
    <property type="evidence" value="ECO:0007669"/>
    <property type="project" value="TreeGrafter"/>
</dbReference>
<dbReference type="GO" id="GO:0009061">
    <property type="term" value="P:anaerobic respiration"/>
    <property type="evidence" value="ECO:0007669"/>
    <property type="project" value="TreeGrafter"/>
</dbReference>
<comment type="similarity">
    <text evidence="2">Belongs to the prokaryotic molybdopterin-containing oxidoreductase family.</text>
</comment>
<dbReference type="Gene3D" id="3.40.50.740">
    <property type="match status" value="1"/>
</dbReference>
<name>A0A7J9V198_9MICO</name>
<keyword evidence="11" id="KW-1185">Reference proteome</keyword>
<feature type="compositionally biased region" description="Basic and acidic residues" evidence="6">
    <location>
        <begin position="711"/>
        <end position="722"/>
    </location>
</feature>
<dbReference type="SUPFAM" id="SSF53706">
    <property type="entry name" value="Formate dehydrogenase/DMSO reductase, domains 1-3"/>
    <property type="match status" value="1"/>
</dbReference>
<evidence type="ECO:0000259" key="9">
    <source>
        <dbReference type="Pfam" id="PF18364"/>
    </source>
</evidence>
<evidence type="ECO:0000259" key="8">
    <source>
        <dbReference type="Pfam" id="PF01568"/>
    </source>
</evidence>
<dbReference type="GO" id="GO:0009055">
    <property type="term" value="F:electron transfer activity"/>
    <property type="evidence" value="ECO:0007669"/>
    <property type="project" value="TreeGrafter"/>
</dbReference>
<comment type="cofactor">
    <cofactor evidence="1">
        <name>Mo-bis(molybdopterin guanine dinucleotide)</name>
        <dbReference type="ChEBI" id="CHEBI:60539"/>
    </cofactor>
</comment>
<dbReference type="GO" id="GO:0043546">
    <property type="term" value="F:molybdopterin cofactor binding"/>
    <property type="evidence" value="ECO:0007669"/>
    <property type="project" value="InterPro"/>
</dbReference>
<dbReference type="InterPro" id="IPR006657">
    <property type="entry name" value="MoPterin_dinucl-bd_dom"/>
</dbReference>
<evidence type="ECO:0000313" key="10">
    <source>
        <dbReference type="EMBL" id="MPV90393.1"/>
    </source>
</evidence>
<feature type="domain" description="Molybdopterin dinucleotide-binding" evidence="8">
    <location>
        <begin position="625"/>
        <end position="745"/>
    </location>
</feature>
<dbReference type="PANTHER" id="PTHR43742">
    <property type="entry name" value="TRIMETHYLAMINE-N-OXIDE REDUCTASE"/>
    <property type="match status" value="1"/>
</dbReference>
<dbReference type="InterPro" id="IPR041460">
    <property type="entry name" value="Molybdopterin_N"/>
</dbReference>
<dbReference type="InterPro" id="IPR041954">
    <property type="entry name" value="CT_DMSOR/BSOR/TMAOR"/>
</dbReference>
<dbReference type="InterPro" id="IPR006656">
    <property type="entry name" value="Mopterin_OxRdtase"/>
</dbReference>
<dbReference type="Pfam" id="PF01568">
    <property type="entry name" value="Molydop_binding"/>
    <property type="match status" value="1"/>
</dbReference>
<feature type="domain" description="Molybdopterin oxidoreductase" evidence="7">
    <location>
        <begin position="51"/>
        <end position="507"/>
    </location>
</feature>
<dbReference type="Gene3D" id="3.40.228.10">
    <property type="entry name" value="Dimethylsulfoxide Reductase, domain 2"/>
    <property type="match status" value="1"/>
</dbReference>
<evidence type="ECO:0000259" key="7">
    <source>
        <dbReference type="Pfam" id="PF00384"/>
    </source>
</evidence>
<dbReference type="PANTHER" id="PTHR43742:SF10">
    <property type="entry name" value="TRIMETHYLAMINE-N-OXIDE REDUCTASE 2"/>
    <property type="match status" value="1"/>
</dbReference>
<protein>
    <submittedName>
        <fullName evidence="10">Molybdopterin-dependent oxidoreductase</fullName>
    </submittedName>
</protein>
<dbReference type="GO" id="GO:0030151">
    <property type="term" value="F:molybdenum ion binding"/>
    <property type="evidence" value="ECO:0007669"/>
    <property type="project" value="TreeGrafter"/>
</dbReference>
<dbReference type="InterPro" id="IPR009010">
    <property type="entry name" value="Asp_de-COase-like_dom_sf"/>
</dbReference>
<keyword evidence="4" id="KW-0479">Metal-binding</keyword>
<dbReference type="OrthoDB" id="7376058at2"/>
<keyword evidence="5" id="KW-0560">Oxidoreductase</keyword>
<evidence type="ECO:0000256" key="6">
    <source>
        <dbReference type="SAM" id="MobiDB-lite"/>
    </source>
</evidence>
<dbReference type="RefSeq" id="WP_152233190.1">
    <property type="nucleotide sequence ID" value="NZ_BAAAOT010000030.1"/>
</dbReference>
<dbReference type="Pfam" id="PF18364">
    <property type="entry name" value="Molybdopterin_N"/>
    <property type="match status" value="1"/>
</dbReference>
<evidence type="ECO:0000256" key="4">
    <source>
        <dbReference type="ARBA" id="ARBA00022723"/>
    </source>
</evidence>
<organism evidence="10 11">
    <name type="scientific">Georgenia ruanii</name>
    <dbReference type="NCBI Taxonomy" id="348442"/>
    <lineage>
        <taxon>Bacteria</taxon>
        <taxon>Bacillati</taxon>
        <taxon>Actinomycetota</taxon>
        <taxon>Actinomycetes</taxon>
        <taxon>Micrococcales</taxon>
        <taxon>Bogoriellaceae</taxon>
        <taxon>Georgenia</taxon>
    </lineage>
</organism>
<keyword evidence="3" id="KW-0500">Molybdenum</keyword>
<dbReference type="GO" id="GO:0016491">
    <property type="term" value="F:oxidoreductase activity"/>
    <property type="evidence" value="ECO:0007669"/>
    <property type="project" value="UniProtKB-KW"/>
</dbReference>
<evidence type="ECO:0000256" key="1">
    <source>
        <dbReference type="ARBA" id="ARBA00001942"/>
    </source>
</evidence>
<reference evidence="10 11" key="1">
    <citation type="submission" date="2019-10" db="EMBL/GenBank/DDBJ databases">
        <title>Georgenia wutianyii sp. nov. and Georgenia yuyongxinii sp. nov. isolated from plateau pika (Ochotona curzoniae) in the Qinghai-Tibet plateau of China.</title>
        <authorList>
            <person name="Tian Z."/>
        </authorList>
    </citation>
    <scope>NUCLEOTIDE SEQUENCE [LARGE SCALE GENOMIC DNA]</scope>
    <source>
        <strain evidence="10 11">JCM 15130</strain>
    </source>
</reference>
<feature type="region of interest" description="Disordered" evidence="6">
    <location>
        <begin position="710"/>
        <end position="743"/>
    </location>
</feature>
<sequence length="768" mass="83692">MAERLRTATHVGSYEVRVEDGRAVALTPVAEDPWPNRLGDGLLDVQRGPLRITRPMVRAGWLERGPGPAHGSRGAEPFVAVDWETAYDLVAGELARVRSEHGDAAVYGGSYGWGSAGRFHHPQSQIHRFLRLGGGYTDSVNSYSAGAMEVILPHVIGGDSWAFAERGVQWPDIARDGELVVSFGGLAPKNAYANAGGVGRHVQPEWQRRCKQAGVAFVNVSPLRTDAADLLEAEWIAPRPGTDVALMLGLAHELVRTGRHDLDFLTRCCVGWDRFARYLSGDVDGVAKDVRWAAAICEVAAGVLMRLAERIATRRTTINVSWSLQRMRHGEQVHWMGVVLSAMSGSLGRPGGGYAGGLGISQMGVRPRRHRIAALPQGPNAVGESIPVARIADMLLAPGAPYEYDGERRTYPHVRLVYWAGGNPFHHHQDLNRLVEAWQRPDTVVCHESWWNPLARFSDVVLPVATPLEREDFAVGMMDLTVTAMHRVLEPPPGVPTDYEAFAALARRLGFGPAFTEGRTAAAWVRELYARTRDGLAGEGIGLPYFEEFWSSGVARTPEPAPVPERSFALLRADPGAHPFETPSGRIEIYSATVASFGYDDCPGHPTWLEPEEWLGGRAARRHGLHLVSNQPRTRLHSQLDHAAHSRKSEVHGREPILLHPDDARARGVADGQVVRVFNDRGACLAGARLTTDVRPGVVVLSTGAWFDPEEPGRPASLERHGNPNVLTPDRGASQLSQGPSPGSCLVELEPWAGPLPPIGCFTPPEIR</sequence>
<evidence type="ECO:0000256" key="3">
    <source>
        <dbReference type="ARBA" id="ARBA00022505"/>
    </source>
</evidence>
<dbReference type="InterPro" id="IPR050612">
    <property type="entry name" value="Prok_Mopterin_Oxidored"/>
</dbReference>
<proteinExistence type="inferred from homology"/>
<gene>
    <name evidence="10" type="ORF">GB882_17095</name>
</gene>
<dbReference type="Pfam" id="PF00384">
    <property type="entry name" value="Molybdopterin"/>
    <property type="match status" value="1"/>
</dbReference>
<dbReference type="AlphaFoldDB" id="A0A7J9V198"/>
<accession>A0A7J9V198</accession>
<feature type="domain" description="Molybdopterin oxidoreductase N-terminal" evidence="9">
    <location>
        <begin position="7"/>
        <end position="46"/>
    </location>
</feature>
<evidence type="ECO:0000313" key="11">
    <source>
        <dbReference type="Proteomes" id="UP000429644"/>
    </source>
</evidence>
<dbReference type="SUPFAM" id="SSF50692">
    <property type="entry name" value="ADC-like"/>
    <property type="match status" value="1"/>
</dbReference>
<dbReference type="Gene3D" id="3.90.55.10">
    <property type="entry name" value="Dimethylsulfoxide Reductase, domain 3"/>
    <property type="match status" value="1"/>
</dbReference>
<dbReference type="EMBL" id="WHPD01003677">
    <property type="protein sequence ID" value="MPV90393.1"/>
    <property type="molecule type" value="Genomic_DNA"/>
</dbReference>
<evidence type="ECO:0000256" key="2">
    <source>
        <dbReference type="ARBA" id="ARBA00010312"/>
    </source>
</evidence>
<dbReference type="CDD" id="cd02793">
    <property type="entry name" value="MopB_CT_DMSOR-BSOR-TMAOR"/>
    <property type="match status" value="1"/>
</dbReference>
<comment type="caution">
    <text evidence="10">The sequence shown here is derived from an EMBL/GenBank/DDBJ whole genome shotgun (WGS) entry which is preliminary data.</text>
</comment>
<dbReference type="Proteomes" id="UP000429644">
    <property type="component" value="Unassembled WGS sequence"/>
</dbReference>
<evidence type="ECO:0000256" key="5">
    <source>
        <dbReference type="ARBA" id="ARBA00023002"/>
    </source>
</evidence>
<dbReference type="Gene3D" id="2.40.40.20">
    <property type="match status" value="1"/>
</dbReference>